<dbReference type="InterPro" id="IPR051257">
    <property type="entry name" value="Diverse_CBS-Domain"/>
</dbReference>
<keyword evidence="3" id="KW-0560">Oxidoreductase</keyword>
<organism evidence="3">
    <name type="scientific">mine drainage metagenome</name>
    <dbReference type="NCBI Taxonomy" id="410659"/>
    <lineage>
        <taxon>unclassified sequences</taxon>
        <taxon>metagenomes</taxon>
        <taxon>ecological metagenomes</taxon>
    </lineage>
</organism>
<evidence type="ECO:0000313" key="3">
    <source>
        <dbReference type="EMBL" id="OIR00643.1"/>
    </source>
</evidence>
<dbReference type="PANTHER" id="PTHR43080:SF2">
    <property type="entry name" value="CBS DOMAIN-CONTAINING PROTEIN"/>
    <property type="match status" value="1"/>
</dbReference>
<sequence>MKKVSQILARKGSTVISVDSATTVFDTLKLMSEKNIGSVAVTQNGKYIGLLTERDYARKVILLGKLSTETHASEIMSTDLPHISPDFSIEVCMHILSEKNLRYLPVFDNSDEFCGIISIGDVVNETIHSQKEVIEQLQHYIHS</sequence>
<dbReference type="EC" id="1.1.1.205" evidence="3"/>
<gene>
    <name evidence="3" type="primary">guaB_4</name>
    <name evidence="3" type="ORF">GALL_173340</name>
</gene>
<dbReference type="InterPro" id="IPR000644">
    <property type="entry name" value="CBS_dom"/>
</dbReference>
<dbReference type="EMBL" id="MLJW01000093">
    <property type="protein sequence ID" value="OIR00643.1"/>
    <property type="molecule type" value="Genomic_DNA"/>
</dbReference>
<comment type="caution">
    <text evidence="3">The sequence shown here is derived from an EMBL/GenBank/DDBJ whole genome shotgun (WGS) entry which is preliminary data.</text>
</comment>
<dbReference type="PROSITE" id="PS51371">
    <property type="entry name" value="CBS"/>
    <property type="match status" value="2"/>
</dbReference>
<dbReference type="InterPro" id="IPR044725">
    <property type="entry name" value="CBSX3_CBS_dom"/>
</dbReference>
<protein>
    <submittedName>
        <fullName evidence="3">Inosine-5'-monophosphate dehydrogenase</fullName>
        <ecNumber evidence="3">1.1.1.205</ecNumber>
    </submittedName>
</protein>
<dbReference type="Gene3D" id="3.10.580.10">
    <property type="entry name" value="CBS-domain"/>
    <property type="match status" value="1"/>
</dbReference>
<name>A0A1J5RY85_9ZZZZ</name>
<dbReference type="SUPFAM" id="SSF54631">
    <property type="entry name" value="CBS-domain pair"/>
    <property type="match status" value="1"/>
</dbReference>
<dbReference type="SMART" id="SM00116">
    <property type="entry name" value="CBS"/>
    <property type="match status" value="2"/>
</dbReference>
<dbReference type="AlphaFoldDB" id="A0A1J5RY85"/>
<evidence type="ECO:0000259" key="2">
    <source>
        <dbReference type="PROSITE" id="PS51371"/>
    </source>
</evidence>
<dbReference type="Pfam" id="PF00571">
    <property type="entry name" value="CBS"/>
    <property type="match status" value="2"/>
</dbReference>
<dbReference type="CDD" id="cd04623">
    <property type="entry name" value="CBS_pair_bac_euk"/>
    <property type="match status" value="1"/>
</dbReference>
<evidence type="ECO:0000256" key="1">
    <source>
        <dbReference type="ARBA" id="ARBA00023122"/>
    </source>
</evidence>
<reference evidence="3" key="1">
    <citation type="submission" date="2016-10" db="EMBL/GenBank/DDBJ databases">
        <title>Sequence of Gallionella enrichment culture.</title>
        <authorList>
            <person name="Poehlein A."/>
            <person name="Muehling M."/>
            <person name="Daniel R."/>
        </authorList>
    </citation>
    <scope>NUCLEOTIDE SEQUENCE</scope>
</reference>
<proteinExistence type="predicted"/>
<accession>A0A1J5RY85</accession>
<dbReference type="InterPro" id="IPR046342">
    <property type="entry name" value="CBS_dom_sf"/>
</dbReference>
<keyword evidence="1" id="KW-0129">CBS domain</keyword>
<feature type="domain" description="CBS" evidence="2">
    <location>
        <begin position="76"/>
        <end position="132"/>
    </location>
</feature>
<feature type="domain" description="CBS" evidence="2">
    <location>
        <begin position="9"/>
        <end position="68"/>
    </location>
</feature>
<dbReference type="GO" id="GO:0003938">
    <property type="term" value="F:IMP dehydrogenase activity"/>
    <property type="evidence" value="ECO:0007669"/>
    <property type="project" value="UniProtKB-EC"/>
</dbReference>
<dbReference type="PANTHER" id="PTHR43080">
    <property type="entry name" value="CBS DOMAIN-CONTAINING PROTEIN CBSX3, MITOCHONDRIAL"/>
    <property type="match status" value="1"/>
</dbReference>